<keyword evidence="2" id="KW-1185">Reference proteome</keyword>
<proteinExistence type="predicted"/>
<organism evidence="1 2">
    <name type="scientific">Candidatus Megaera venefica</name>
    <dbReference type="NCBI Taxonomy" id="2055910"/>
    <lineage>
        <taxon>Bacteria</taxon>
        <taxon>Pseudomonadati</taxon>
        <taxon>Pseudomonadota</taxon>
        <taxon>Alphaproteobacteria</taxon>
        <taxon>Rickettsiales</taxon>
        <taxon>Rickettsiaceae</taxon>
        <taxon>Candidatus Megaera</taxon>
    </lineage>
</organism>
<evidence type="ECO:0000313" key="2">
    <source>
        <dbReference type="Proteomes" id="UP001291687"/>
    </source>
</evidence>
<sequence>MKQKPIGRPEFHDGFNWFTLATVDDVNKAGEVDEDVYTLLQILNDEIL</sequence>
<evidence type="ECO:0000313" key="1">
    <source>
        <dbReference type="EMBL" id="MEA0970380.1"/>
    </source>
</evidence>
<protein>
    <submittedName>
        <fullName evidence="1">Uncharacterized protein</fullName>
    </submittedName>
</protein>
<accession>A0ABU5NB23</accession>
<dbReference type="EMBL" id="JARJFB010000014">
    <property type="protein sequence ID" value="MEA0970380.1"/>
    <property type="molecule type" value="Genomic_DNA"/>
</dbReference>
<comment type="caution">
    <text evidence="1">The sequence shown here is derived from an EMBL/GenBank/DDBJ whole genome shotgun (WGS) entry which is preliminary data.</text>
</comment>
<name>A0ABU5NB23_9RICK</name>
<dbReference type="RefSeq" id="WP_322776282.1">
    <property type="nucleotide sequence ID" value="NZ_JARJFB010000014.1"/>
</dbReference>
<dbReference type="Proteomes" id="UP001291687">
    <property type="component" value="Unassembled WGS sequence"/>
</dbReference>
<gene>
    <name evidence="1" type="ORF">Megvenef_00339</name>
</gene>
<reference evidence="1 2" key="1">
    <citation type="submission" date="2023-03" db="EMBL/GenBank/DDBJ databases">
        <title>Host association and intracellularity evolved multiple times independently in the Rickettsiales.</title>
        <authorList>
            <person name="Castelli M."/>
            <person name="Nardi T."/>
            <person name="Gammuto L."/>
            <person name="Bellinzona G."/>
            <person name="Sabaneyeva E."/>
            <person name="Potekhin A."/>
            <person name="Serra V."/>
            <person name="Petroni G."/>
            <person name="Sassera D."/>
        </authorList>
    </citation>
    <scope>NUCLEOTIDE SEQUENCE [LARGE SCALE GENOMIC DNA]</scope>
    <source>
        <strain evidence="1 2">Sr 2-6</strain>
    </source>
</reference>